<keyword evidence="2" id="KW-1185">Reference proteome</keyword>
<dbReference type="Gene3D" id="1.10.10.10">
    <property type="entry name" value="Winged helix-like DNA-binding domain superfamily/Winged helix DNA-binding domain"/>
    <property type="match status" value="1"/>
</dbReference>
<reference evidence="1 2" key="1">
    <citation type="submission" date="2018-04" db="EMBL/GenBank/DDBJ databases">
        <title>Bordetella sp. HZ20 isolated from seawater.</title>
        <authorList>
            <person name="Sun C."/>
        </authorList>
    </citation>
    <scope>NUCLEOTIDE SEQUENCE [LARGE SCALE GENOMIC DNA]</scope>
    <source>
        <strain evidence="1 2">HZ20</strain>
    </source>
</reference>
<dbReference type="OrthoDB" id="9809537at2"/>
<dbReference type="EMBL" id="CP028901">
    <property type="protein sequence ID" value="AWB33151.1"/>
    <property type="molecule type" value="Genomic_DNA"/>
</dbReference>
<dbReference type="RefSeq" id="WP_108620580.1">
    <property type="nucleotide sequence ID" value="NZ_CP028901.1"/>
</dbReference>
<accession>A0A2R4XH81</accession>
<dbReference type="Pfam" id="PF25212">
    <property type="entry name" value="HVO_A0114"/>
    <property type="match status" value="1"/>
</dbReference>
<dbReference type="SUPFAM" id="SSF46785">
    <property type="entry name" value="Winged helix' DNA-binding domain"/>
    <property type="match status" value="1"/>
</dbReference>
<evidence type="ECO:0000313" key="1">
    <source>
        <dbReference type="EMBL" id="AWB33151.1"/>
    </source>
</evidence>
<proteinExistence type="predicted"/>
<dbReference type="KEGG" id="boz:DBV39_04860"/>
<dbReference type="InterPro" id="IPR036388">
    <property type="entry name" value="WH-like_DNA-bd_sf"/>
</dbReference>
<dbReference type="AlphaFoldDB" id="A0A2R4XH81"/>
<gene>
    <name evidence="1" type="ORF">DBV39_04860</name>
</gene>
<name>A0A2R4XH81_9BURK</name>
<organism evidence="1 2">
    <name type="scientific">Orrella marina</name>
    <dbReference type="NCBI Taxonomy" id="2163011"/>
    <lineage>
        <taxon>Bacteria</taxon>
        <taxon>Pseudomonadati</taxon>
        <taxon>Pseudomonadota</taxon>
        <taxon>Betaproteobacteria</taxon>
        <taxon>Burkholderiales</taxon>
        <taxon>Alcaligenaceae</taxon>
        <taxon>Orrella</taxon>
    </lineage>
</organism>
<sequence length="122" mass="13502">MERKLTITTQRDWKSALREAGATASKGVLSGQYQGESLNFESPGAFFSRLTANRWAMLAELQGAGEVGVRELARRLERDVKRVHEDAMALVELGLLERSASGALICPFSDIHVDMHMEKKVA</sequence>
<evidence type="ECO:0000313" key="2">
    <source>
        <dbReference type="Proteomes" id="UP000244571"/>
    </source>
</evidence>
<dbReference type="InterPro" id="IPR036390">
    <property type="entry name" value="WH_DNA-bd_sf"/>
</dbReference>
<protein>
    <submittedName>
        <fullName evidence="1">Uncharacterized protein</fullName>
    </submittedName>
</protein>
<dbReference type="Proteomes" id="UP000244571">
    <property type="component" value="Chromosome"/>
</dbReference>